<feature type="region of interest" description="Disordered" evidence="1">
    <location>
        <begin position="271"/>
        <end position="356"/>
    </location>
</feature>
<feature type="compositionally biased region" description="Basic and acidic residues" evidence="1">
    <location>
        <begin position="541"/>
        <end position="551"/>
    </location>
</feature>
<dbReference type="EMBL" id="HBKN01038997">
    <property type="protein sequence ID" value="CAE2326570.1"/>
    <property type="molecule type" value="Transcribed_RNA"/>
</dbReference>
<feature type="region of interest" description="Disordered" evidence="1">
    <location>
        <begin position="529"/>
        <end position="559"/>
    </location>
</feature>
<feature type="region of interest" description="Disordered" evidence="1">
    <location>
        <begin position="143"/>
        <end position="179"/>
    </location>
</feature>
<feature type="region of interest" description="Disordered" evidence="1">
    <location>
        <begin position="41"/>
        <end position="67"/>
    </location>
</feature>
<feature type="compositionally biased region" description="Basic and acidic residues" evidence="1">
    <location>
        <begin position="424"/>
        <end position="439"/>
    </location>
</feature>
<feature type="region of interest" description="Disordered" evidence="1">
    <location>
        <begin position="419"/>
        <end position="447"/>
    </location>
</feature>
<feature type="region of interest" description="Disordered" evidence="1">
    <location>
        <begin position="195"/>
        <end position="221"/>
    </location>
</feature>
<dbReference type="AlphaFoldDB" id="A0A7S4P823"/>
<proteinExistence type="predicted"/>
<sequence>MAETSIAMRMMRAGSLVAALCMMCAMLRLNDSKPSELSMKLRSHDAEAIGSRHSASLHPSSSPHATVPHAHTHLKARALHASSRKLSAKEIKEQREEDEIWKTEQAMKAQLNQETNERQGKLWHQTVAVVHAHDPNAKLIAKLEPKEGVVKSKGPAEEEGRQTSRGRAHEGTSSSTQNLLKDQLDNSLKSKMANSFNSIQTSEQKKLSKTTRNSKLAETAEAHAKMARSDIAKMLKNQLDSSVKEEISRAKQLSSFNSNSQLEARLKAELDSKAKEQQKKMLEESSKPSMYHARKKLSGSVERAERIRDQLTRKMKEEDAIRSQLNQATKQKEKELWKDQREGKKPAEDEHKSKKHGLQYYLRKQLDKNSASSENQLYLQSMQSKLLEGIKKLVLDKHLDATDRQKAIHAAEMRLFKASMSAARKRDQDASSSEPEHQAKKVNSGKLYSDEKNLLENALKLHVEGKSKFFNSVSKSSSAKQDEDTRTKPSSVNSRHMIHDMAHANQRIKDHFRADWVPFMDSLKSSNALQAADQAAKRLAKNREKTVKEATQDMDEAVE</sequence>
<evidence type="ECO:0000256" key="1">
    <source>
        <dbReference type="SAM" id="MobiDB-lite"/>
    </source>
</evidence>
<reference evidence="2" key="1">
    <citation type="submission" date="2021-01" db="EMBL/GenBank/DDBJ databases">
        <authorList>
            <person name="Corre E."/>
            <person name="Pelletier E."/>
            <person name="Niang G."/>
            <person name="Scheremetjew M."/>
            <person name="Finn R."/>
            <person name="Kale V."/>
            <person name="Holt S."/>
            <person name="Cochrane G."/>
            <person name="Meng A."/>
            <person name="Brown T."/>
            <person name="Cohen L."/>
        </authorList>
    </citation>
    <scope>NUCLEOTIDE SEQUENCE</scope>
    <source>
        <strain evidence="2">CCMP 2712</strain>
    </source>
</reference>
<organism evidence="2">
    <name type="scientific">Guillardia theta</name>
    <name type="common">Cryptophyte</name>
    <name type="synonym">Cryptomonas phi</name>
    <dbReference type="NCBI Taxonomy" id="55529"/>
    <lineage>
        <taxon>Eukaryota</taxon>
        <taxon>Cryptophyceae</taxon>
        <taxon>Pyrenomonadales</taxon>
        <taxon>Geminigeraceae</taxon>
        <taxon>Guillardia</taxon>
    </lineage>
</organism>
<feature type="compositionally biased region" description="Basic and acidic residues" evidence="1">
    <location>
        <begin position="143"/>
        <end position="170"/>
    </location>
</feature>
<feature type="compositionally biased region" description="Low complexity" evidence="1">
    <location>
        <begin position="51"/>
        <end position="65"/>
    </location>
</feature>
<protein>
    <submittedName>
        <fullName evidence="2">Uncharacterized protein</fullName>
    </submittedName>
</protein>
<feature type="compositionally biased region" description="Basic and acidic residues" evidence="1">
    <location>
        <begin position="330"/>
        <end position="352"/>
    </location>
</feature>
<feature type="compositionally biased region" description="Basic and acidic residues" evidence="1">
    <location>
        <begin position="302"/>
        <end position="321"/>
    </location>
</feature>
<name>A0A7S4P823_GUITH</name>
<feature type="region of interest" description="Disordered" evidence="1">
    <location>
        <begin position="471"/>
        <end position="493"/>
    </location>
</feature>
<feature type="compositionally biased region" description="Basic and acidic residues" evidence="1">
    <location>
        <begin position="271"/>
        <end position="286"/>
    </location>
</feature>
<evidence type="ECO:0000313" key="2">
    <source>
        <dbReference type="EMBL" id="CAE2326570.1"/>
    </source>
</evidence>
<gene>
    <name evidence="2" type="ORF">GTHE00462_LOCUS30554</name>
</gene>
<accession>A0A7S4P823</accession>